<protein>
    <submittedName>
        <fullName evidence="2">Uncharacterized protein</fullName>
    </submittedName>
</protein>
<accession>A0A1G5B292</accession>
<evidence type="ECO:0000313" key="2">
    <source>
        <dbReference type="EMBL" id="SCX84232.1"/>
    </source>
</evidence>
<sequence>MPKAFANECRRRLVFPTPNSPKRDHASNPFYIQANA</sequence>
<name>A0A1G5B292_9FLAO</name>
<organism evidence="2 3">
    <name type="scientific">Flavobacterium caeni</name>
    <dbReference type="NCBI Taxonomy" id="490189"/>
    <lineage>
        <taxon>Bacteria</taxon>
        <taxon>Pseudomonadati</taxon>
        <taxon>Bacteroidota</taxon>
        <taxon>Flavobacteriia</taxon>
        <taxon>Flavobacteriales</taxon>
        <taxon>Flavobacteriaceae</taxon>
        <taxon>Flavobacterium</taxon>
    </lineage>
</organism>
<gene>
    <name evidence="2" type="ORF">SAMN02927903_00227</name>
</gene>
<dbReference type="Proteomes" id="UP000199354">
    <property type="component" value="Unassembled WGS sequence"/>
</dbReference>
<feature type="region of interest" description="Disordered" evidence="1">
    <location>
        <begin position="1"/>
        <end position="36"/>
    </location>
</feature>
<reference evidence="2 3" key="1">
    <citation type="submission" date="2016-10" db="EMBL/GenBank/DDBJ databases">
        <authorList>
            <person name="de Groot N.N."/>
        </authorList>
    </citation>
    <scope>NUCLEOTIDE SEQUENCE [LARGE SCALE GENOMIC DNA]</scope>
    <source>
        <strain evidence="2 3">CGMCC 1.7031</strain>
    </source>
</reference>
<dbReference type="STRING" id="490189.SAMN02927903_00227"/>
<evidence type="ECO:0000313" key="3">
    <source>
        <dbReference type="Proteomes" id="UP000199354"/>
    </source>
</evidence>
<keyword evidence="3" id="KW-1185">Reference proteome</keyword>
<evidence type="ECO:0000256" key="1">
    <source>
        <dbReference type="SAM" id="MobiDB-lite"/>
    </source>
</evidence>
<dbReference type="AlphaFoldDB" id="A0A1G5B292"/>
<dbReference type="EMBL" id="FMVF01000002">
    <property type="protein sequence ID" value="SCX84232.1"/>
    <property type="molecule type" value="Genomic_DNA"/>
</dbReference>
<proteinExistence type="predicted"/>